<keyword evidence="2" id="KW-1185">Reference proteome</keyword>
<accession>A0AAE0R4D3</accession>
<dbReference type="EMBL" id="JAUCMX010000006">
    <property type="protein sequence ID" value="KAK3542943.1"/>
    <property type="molecule type" value="Genomic_DNA"/>
</dbReference>
<proteinExistence type="predicted"/>
<sequence>MHESTDYAPIYLMLGRILKLPVDVMFGNVERDCDIVDYDKYVKRSGKSNKNADALSRQNPPESGVMGGLIPGAAVLASLQQVVEAVSVVKRDSSKVAPVEGLVEPSGASSQEEEEEEVDLVGVIPVGGQVVLSAVSETSVVPLPTNPPSSDVLCDPIFIEPGKVNRSAVGRMSNGSPLHS</sequence>
<evidence type="ECO:0000313" key="1">
    <source>
        <dbReference type="EMBL" id="KAK3542943.1"/>
    </source>
</evidence>
<reference evidence="1" key="1">
    <citation type="submission" date="2023-06" db="EMBL/GenBank/DDBJ databases">
        <title>Male Hemibagrus guttatus genome.</title>
        <authorList>
            <person name="Bian C."/>
        </authorList>
    </citation>
    <scope>NUCLEOTIDE SEQUENCE</scope>
    <source>
        <strain evidence="1">Male_cb2023</strain>
        <tissue evidence="1">Muscle</tissue>
    </source>
</reference>
<comment type="caution">
    <text evidence="1">The sequence shown here is derived from an EMBL/GenBank/DDBJ whole genome shotgun (WGS) entry which is preliminary data.</text>
</comment>
<dbReference type="AlphaFoldDB" id="A0AAE0R4D3"/>
<organism evidence="1 2">
    <name type="scientific">Hemibagrus guttatus</name>
    <dbReference type="NCBI Taxonomy" id="175788"/>
    <lineage>
        <taxon>Eukaryota</taxon>
        <taxon>Metazoa</taxon>
        <taxon>Chordata</taxon>
        <taxon>Craniata</taxon>
        <taxon>Vertebrata</taxon>
        <taxon>Euteleostomi</taxon>
        <taxon>Actinopterygii</taxon>
        <taxon>Neopterygii</taxon>
        <taxon>Teleostei</taxon>
        <taxon>Ostariophysi</taxon>
        <taxon>Siluriformes</taxon>
        <taxon>Bagridae</taxon>
        <taxon>Hemibagrus</taxon>
    </lineage>
</organism>
<evidence type="ECO:0000313" key="2">
    <source>
        <dbReference type="Proteomes" id="UP001274896"/>
    </source>
</evidence>
<dbReference type="Proteomes" id="UP001274896">
    <property type="component" value="Unassembled WGS sequence"/>
</dbReference>
<gene>
    <name evidence="1" type="ORF">QTP70_007288</name>
</gene>
<protein>
    <submittedName>
        <fullName evidence="1">Uncharacterized protein</fullName>
    </submittedName>
</protein>
<name>A0AAE0R4D3_9TELE</name>